<keyword evidence="1" id="KW-1133">Transmembrane helix</keyword>
<reference evidence="2" key="1">
    <citation type="submission" date="2020-05" db="EMBL/GenBank/DDBJ databases">
        <title>Mycena genomes resolve the evolution of fungal bioluminescence.</title>
        <authorList>
            <person name="Tsai I.J."/>
        </authorList>
    </citation>
    <scope>NUCLEOTIDE SEQUENCE</scope>
    <source>
        <strain evidence="2">110903Hualien_Pintung</strain>
    </source>
</reference>
<dbReference type="AlphaFoldDB" id="A0A8H6SJN5"/>
<keyword evidence="1" id="KW-0472">Membrane</keyword>
<dbReference type="GO" id="GO:0005576">
    <property type="term" value="C:extracellular region"/>
    <property type="evidence" value="ECO:0007669"/>
    <property type="project" value="TreeGrafter"/>
</dbReference>
<dbReference type="EMBL" id="JACAZE010000013">
    <property type="protein sequence ID" value="KAF7300589.1"/>
    <property type="molecule type" value="Genomic_DNA"/>
</dbReference>
<gene>
    <name evidence="2" type="ORF">HMN09_00943900</name>
</gene>
<accession>A0A8H6SJN5</accession>
<proteinExistence type="predicted"/>
<evidence type="ECO:0008006" key="4">
    <source>
        <dbReference type="Google" id="ProtNLM"/>
    </source>
</evidence>
<dbReference type="PANTHER" id="PTHR38123:SF1">
    <property type="entry name" value="HYDROPHOBIC SURFACE BINDING PROTEIN"/>
    <property type="match status" value="1"/>
</dbReference>
<protein>
    <recommendedName>
        <fullName evidence="4">Hydrophobic surface binding protein</fullName>
    </recommendedName>
</protein>
<keyword evidence="1" id="KW-0812">Transmembrane</keyword>
<dbReference type="Proteomes" id="UP000613580">
    <property type="component" value="Unassembled WGS sequence"/>
</dbReference>
<sequence length="196" mass="20101">MHSVSPGPTLLRGAAMVYLFRFLVFFVSTCVVAALALPIKRTFASLSEDMASLAHAITTLDNLVKAFPSSGLLGAIEIEEAAATVITALDAAASDSASTGPLNDAQGAAIIEIVEGFEPAMLDAISRVVTDKAAFESALSGLDAVVLADLEELFTAATSLATQLITNAPADLKPTATSLEGVIITALTSAVKAYET</sequence>
<evidence type="ECO:0000313" key="3">
    <source>
        <dbReference type="Proteomes" id="UP000613580"/>
    </source>
</evidence>
<evidence type="ECO:0000256" key="1">
    <source>
        <dbReference type="SAM" id="Phobius"/>
    </source>
</evidence>
<dbReference type="Pfam" id="PF12296">
    <property type="entry name" value="HsbA"/>
    <property type="match status" value="1"/>
</dbReference>
<dbReference type="InterPro" id="IPR021054">
    <property type="entry name" value="Cell_wall_mannoprotein_1"/>
</dbReference>
<feature type="transmembrane region" description="Helical" evidence="1">
    <location>
        <begin position="15"/>
        <end position="37"/>
    </location>
</feature>
<evidence type="ECO:0000313" key="2">
    <source>
        <dbReference type="EMBL" id="KAF7300589.1"/>
    </source>
</evidence>
<dbReference type="OrthoDB" id="3047184at2759"/>
<organism evidence="2 3">
    <name type="scientific">Mycena chlorophos</name>
    <name type="common">Agaric fungus</name>
    <name type="synonym">Agaricus chlorophos</name>
    <dbReference type="NCBI Taxonomy" id="658473"/>
    <lineage>
        <taxon>Eukaryota</taxon>
        <taxon>Fungi</taxon>
        <taxon>Dikarya</taxon>
        <taxon>Basidiomycota</taxon>
        <taxon>Agaricomycotina</taxon>
        <taxon>Agaricomycetes</taxon>
        <taxon>Agaricomycetidae</taxon>
        <taxon>Agaricales</taxon>
        <taxon>Marasmiineae</taxon>
        <taxon>Mycenaceae</taxon>
        <taxon>Mycena</taxon>
    </lineage>
</organism>
<keyword evidence="3" id="KW-1185">Reference proteome</keyword>
<dbReference type="Gene3D" id="1.20.1280.140">
    <property type="match status" value="1"/>
</dbReference>
<comment type="caution">
    <text evidence="2">The sequence shown here is derived from an EMBL/GenBank/DDBJ whole genome shotgun (WGS) entry which is preliminary data.</text>
</comment>
<dbReference type="PANTHER" id="PTHR38123">
    <property type="entry name" value="CELL WALL SERINE-THREONINE-RICH GALACTOMANNOPROTEIN MP1 (AFU_ORTHOLOGUE AFUA_4G03240)"/>
    <property type="match status" value="1"/>
</dbReference>
<name>A0A8H6SJN5_MYCCL</name>